<protein>
    <submittedName>
        <fullName evidence="5">Xylose operon regulatory protein</fullName>
    </submittedName>
</protein>
<dbReference type="Gene3D" id="3.40.50.2300">
    <property type="match status" value="2"/>
</dbReference>
<evidence type="ECO:0000256" key="1">
    <source>
        <dbReference type="ARBA" id="ARBA00023015"/>
    </source>
</evidence>
<evidence type="ECO:0000259" key="4">
    <source>
        <dbReference type="PROSITE" id="PS01124"/>
    </source>
</evidence>
<accession>A0A517U2J9</accession>
<dbReference type="Proteomes" id="UP000317909">
    <property type="component" value="Chromosome"/>
</dbReference>
<keyword evidence="3" id="KW-0804">Transcription</keyword>
<dbReference type="PANTHER" id="PTHR30146:SF24">
    <property type="entry name" value="XYLOSE OPERON REGULATORY PROTEIN"/>
    <property type="match status" value="1"/>
</dbReference>
<dbReference type="Pfam" id="PF13377">
    <property type="entry name" value="Peripla_BP_3"/>
    <property type="match status" value="1"/>
</dbReference>
<dbReference type="Gene3D" id="1.10.10.60">
    <property type="entry name" value="Homeodomain-like"/>
    <property type="match status" value="2"/>
</dbReference>
<dbReference type="SUPFAM" id="SSF46689">
    <property type="entry name" value="Homeodomain-like"/>
    <property type="match status" value="2"/>
</dbReference>
<dbReference type="SUPFAM" id="SSF53822">
    <property type="entry name" value="Periplasmic binding protein-like I"/>
    <property type="match status" value="1"/>
</dbReference>
<gene>
    <name evidence="5" type="primary">xylR_7</name>
    <name evidence="5" type="ORF">I41_40510</name>
</gene>
<dbReference type="SMART" id="SM00342">
    <property type="entry name" value="HTH_ARAC"/>
    <property type="match status" value="1"/>
</dbReference>
<dbReference type="OrthoDB" id="6003540at2"/>
<dbReference type="GO" id="GO:0003700">
    <property type="term" value="F:DNA-binding transcription factor activity"/>
    <property type="evidence" value="ECO:0007669"/>
    <property type="project" value="InterPro"/>
</dbReference>
<evidence type="ECO:0000256" key="2">
    <source>
        <dbReference type="ARBA" id="ARBA00023125"/>
    </source>
</evidence>
<dbReference type="CDD" id="cd01543">
    <property type="entry name" value="PBP1_XylR"/>
    <property type="match status" value="1"/>
</dbReference>
<dbReference type="Pfam" id="PF12833">
    <property type="entry name" value="HTH_18"/>
    <property type="match status" value="1"/>
</dbReference>
<organism evidence="5 6">
    <name type="scientific">Lacipirellula limnantheis</name>
    <dbReference type="NCBI Taxonomy" id="2528024"/>
    <lineage>
        <taxon>Bacteria</taxon>
        <taxon>Pseudomonadati</taxon>
        <taxon>Planctomycetota</taxon>
        <taxon>Planctomycetia</taxon>
        <taxon>Pirellulales</taxon>
        <taxon>Lacipirellulaceae</taxon>
        <taxon>Lacipirellula</taxon>
    </lineage>
</organism>
<dbReference type="InterPro" id="IPR018062">
    <property type="entry name" value="HTH_AraC-typ_CS"/>
</dbReference>
<reference evidence="5 6" key="1">
    <citation type="submission" date="2019-02" db="EMBL/GenBank/DDBJ databases">
        <title>Deep-cultivation of Planctomycetes and their phenomic and genomic characterization uncovers novel biology.</title>
        <authorList>
            <person name="Wiegand S."/>
            <person name="Jogler M."/>
            <person name="Boedeker C."/>
            <person name="Pinto D."/>
            <person name="Vollmers J."/>
            <person name="Rivas-Marin E."/>
            <person name="Kohn T."/>
            <person name="Peeters S.H."/>
            <person name="Heuer A."/>
            <person name="Rast P."/>
            <person name="Oberbeckmann S."/>
            <person name="Bunk B."/>
            <person name="Jeske O."/>
            <person name="Meyerdierks A."/>
            <person name="Storesund J.E."/>
            <person name="Kallscheuer N."/>
            <person name="Luecker S."/>
            <person name="Lage O.M."/>
            <person name="Pohl T."/>
            <person name="Merkel B.J."/>
            <person name="Hornburger P."/>
            <person name="Mueller R.-W."/>
            <person name="Bruemmer F."/>
            <person name="Labrenz M."/>
            <person name="Spormann A.M."/>
            <person name="Op den Camp H."/>
            <person name="Overmann J."/>
            <person name="Amann R."/>
            <person name="Jetten M.S.M."/>
            <person name="Mascher T."/>
            <person name="Medema M.H."/>
            <person name="Devos D.P."/>
            <person name="Kaster A.-K."/>
            <person name="Ovreas L."/>
            <person name="Rohde M."/>
            <person name="Galperin M.Y."/>
            <person name="Jogler C."/>
        </authorList>
    </citation>
    <scope>NUCLEOTIDE SEQUENCE [LARGE SCALE GENOMIC DNA]</scope>
    <source>
        <strain evidence="5 6">I41</strain>
    </source>
</reference>
<dbReference type="PANTHER" id="PTHR30146">
    <property type="entry name" value="LACI-RELATED TRANSCRIPTIONAL REPRESSOR"/>
    <property type="match status" value="1"/>
</dbReference>
<name>A0A517U2J9_9BACT</name>
<evidence type="ECO:0000256" key="3">
    <source>
        <dbReference type="ARBA" id="ARBA00023163"/>
    </source>
</evidence>
<dbReference type="PROSITE" id="PS00041">
    <property type="entry name" value="HTH_ARAC_FAMILY_1"/>
    <property type="match status" value="1"/>
</dbReference>
<keyword evidence="1" id="KW-0805">Transcription regulation</keyword>
<evidence type="ECO:0000313" key="5">
    <source>
        <dbReference type="EMBL" id="QDT74847.1"/>
    </source>
</evidence>
<dbReference type="GO" id="GO:0000976">
    <property type="term" value="F:transcription cis-regulatory region binding"/>
    <property type="evidence" value="ECO:0007669"/>
    <property type="project" value="TreeGrafter"/>
</dbReference>
<dbReference type="PROSITE" id="PS01124">
    <property type="entry name" value="HTH_ARAC_FAMILY_2"/>
    <property type="match status" value="1"/>
</dbReference>
<dbReference type="InterPro" id="IPR009057">
    <property type="entry name" value="Homeodomain-like_sf"/>
</dbReference>
<dbReference type="InterPro" id="IPR028082">
    <property type="entry name" value="Peripla_BP_I"/>
</dbReference>
<dbReference type="AlphaFoldDB" id="A0A517U2J9"/>
<dbReference type="EMBL" id="CP036339">
    <property type="protein sequence ID" value="QDT74847.1"/>
    <property type="molecule type" value="Genomic_DNA"/>
</dbReference>
<evidence type="ECO:0000313" key="6">
    <source>
        <dbReference type="Proteomes" id="UP000317909"/>
    </source>
</evidence>
<sequence>MRRVREIALAFPRGAHQEIFIEGVLRYARDQECDWSYITAPESLSLSVLDLVGWTGDGILAAINTEREAACAAALSIPVVNISSALLRSPVPRSIVDNRAIGFLAAEHLVGKGFQTYAYYGLSGVQYSSDRRAGFEERITSAGCRCVEFLAQPTFGLGGNQWLLQYRVLAEWVAALPSPCGLFAVSDYRARQAIDACRQVGLQVPEQIAVIGVDNEQIICEHSSPTLTSVARNDQLEGYRAAAMLDRLLSGKRVSLEEPPISPLQVVQRESTATFAVSDARLRQALSFLHQHLEQPITIDQITEHAGVSRRWLEYAFRDVLGETPYQYLRRQRLAMARRLLAEDPAAKVYSIAQQAGFSSAKQLAIAFQQDFGMSPREYRKSNVASFTS</sequence>
<dbReference type="RefSeq" id="WP_145434565.1">
    <property type="nucleotide sequence ID" value="NZ_CP036339.1"/>
</dbReference>
<dbReference type="InterPro" id="IPR046335">
    <property type="entry name" value="LacI/GalR-like_sensor"/>
</dbReference>
<keyword evidence="2" id="KW-0238">DNA-binding</keyword>
<feature type="domain" description="HTH araC/xylS-type" evidence="4">
    <location>
        <begin position="283"/>
        <end position="382"/>
    </location>
</feature>
<proteinExistence type="predicted"/>
<dbReference type="KEGG" id="llh:I41_40510"/>
<dbReference type="InterPro" id="IPR018060">
    <property type="entry name" value="HTH_AraC"/>
</dbReference>
<keyword evidence="6" id="KW-1185">Reference proteome</keyword>